<name>A0A815RBW8_9BILA</name>
<evidence type="ECO:0000256" key="5">
    <source>
        <dbReference type="ARBA" id="ARBA00023002"/>
    </source>
</evidence>
<dbReference type="PROSITE" id="PS00088">
    <property type="entry name" value="SOD_MN"/>
    <property type="match status" value="1"/>
</dbReference>
<dbReference type="Gene3D" id="3.55.40.20">
    <property type="entry name" value="Iron/manganese superoxide dismutase, C-terminal domain"/>
    <property type="match status" value="1"/>
</dbReference>
<accession>A0A815RBW8</accession>
<evidence type="ECO:0000256" key="4">
    <source>
        <dbReference type="ARBA" id="ARBA00022723"/>
    </source>
</evidence>
<comment type="similarity">
    <text evidence="2 9">Belongs to the iron/manganese superoxide dismutase family.</text>
</comment>
<dbReference type="AlphaFoldDB" id="A0A815RBW8"/>
<gene>
    <name evidence="12" type="ORF">SEV965_LOCUS34772</name>
</gene>
<feature type="binding site" evidence="8">
    <location>
        <position position="118"/>
    </location>
    <ligand>
        <name>Mn(2+)</name>
        <dbReference type="ChEBI" id="CHEBI:29035"/>
    </ligand>
</feature>
<evidence type="ECO:0000256" key="7">
    <source>
        <dbReference type="ARBA" id="ARBA00049204"/>
    </source>
</evidence>
<dbReference type="GO" id="GO:0005737">
    <property type="term" value="C:cytoplasm"/>
    <property type="evidence" value="ECO:0007669"/>
    <property type="project" value="TreeGrafter"/>
</dbReference>
<dbReference type="Proteomes" id="UP000663889">
    <property type="component" value="Unassembled WGS sequence"/>
</dbReference>
<feature type="binding site" evidence="8">
    <location>
        <position position="212"/>
    </location>
    <ligand>
        <name>Mn(2+)</name>
        <dbReference type="ChEBI" id="CHEBI:29035"/>
    </ligand>
</feature>
<feature type="domain" description="Manganese/iron superoxide dismutase C-terminal" evidence="11">
    <location>
        <begin position="139"/>
        <end position="240"/>
    </location>
</feature>
<dbReference type="Gene3D" id="1.10.287.990">
    <property type="entry name" value="Fe,Mn superoxide dismutase (SOD) domain"/>
    <property type="match status" value="1"/>
</dbReference>
<evidence type="ECO:0000313" key="12">
    <source>
        <dbReference type="EMBL" id="CAF1473780.1"/>
    </source>
</evidence>
<comment type="caution">
    <text evidence="12">The sequence shown here is derived from an EMBL/GenBank/DDBJ whole genome shotgun (WGS) entry which is preliminary data.</text>
</comment>
<keyword evidence="5 9" id="KW-0560">Oxidoreductase</keyword>
<dbReference type="EC" id="1.15.1.1" evidence="3 9"/>
<evidence type="ECO:0000256" key="3">
    <source>
        <dbReference type="ARBA" id="ARBA00012682"/>
    </source>
</evidence>
<evidence type="ECO:0000256" key="6">
    <source>
        <dbReference type="ARBA" id="ARBA00023211"/>
    </source>
</evidence>
<proteinExistence type="inferred from homology"/>
<comment type="catalytic activity">
    <reaction evidence="7 9">
        <text>2 superoxide + 2 H(+) = H2O2 + O2</text>
        <dbReference type="Rhea" id="RHEA:20696"/>
        <dbReference type="ChEBI" id="CHEBI:15378"/>
        <dbReference type="ChEBI" id="CHEBI:15379"/>
        <dbReference type="ChEBI" id="CHEBI:16240"/>
        <dbReference type="ChEBI" id="CHEBI:18421"/>
        <dbReference type="EC" id="1.15.1.1"/>
    </reaction>
</comment>
<dbReference type="PIRSF" id="PIRSF000349">
    <property type="entry name" value="SODismutase"/>
    <property type="match status" value="1"/>
</dbReference>
<evidence type="ECO:0000259" key="11">
    <source>
        <dbReference type="Pfam" id="PF02777"/>
    </source>
</evidence>
<dbReference type="GO" id="GO:0046872">
    <property type="term" value="F:metal ion binding"/>
    <property type="evidence" value="ECO:0007669"/>
    <property type="project" value="UniProtKB-KW"/>
</dbReference>
<evidence type="ECO:0000256" key="8">
    <source>
        <dbReference type="PIRSR" id="PIRSR000349-1"/>
    </source>
</evidence>
<protein>
    <recommendedName>
        <fullName evidence="3 9">Superoxide dismutase</fullName>
        <ecNumber evidence="3 9">1.15.1.1</ecNumber>
    </recommendedName>
</protein>
<dbReference type="InterPro" id="IPR001189">
    <property type="entry name" value="Mn/Fe_SOD"/>
</dbReference>
<evidence type="ECO:0000313" key="13">
    <source>
        <dbReference type="Proteomes" id="UP000663889"/>
    </source>
</evidence>
<dbReference type="GO" id="GO:0004784">
    <property type="term" value="F:superoxide dismutase activity"/>
    <property type="evidence" value="ECO:0007669"/>
    <property type="project" value="UniProtKB-EC"/>
</dbReference>
<feature type="domain" description="Manganese/iron superoxide dismutase N-terminal" evidence="10">
    <location>
        <begin position="30"/>
        <end position="125"/>
    </location>
</feature>
<dbReference type="EMBL" id="CAJNOU010005307">
    <property type="protein sequence ID" value="CAF1473780.1"/>
    <property type="molecule type" value="Genomic_DNA"/>
</dbReference>
<evidence type="ECO:0000256" key="9">
    <source>
        <dbReference type="RuleBase" id="RU000414"/>
    </source>
</evidence>
<dbReference type="SUPFAM" id="SSF46609">
    <property type="entry name" value="Fe,Mn superoxide dismutase (SOD), N-terminal domain"/>
    <property type="match status" value="1"/>
</dbReference>
<keyword evidence="6" id="KW-0464">Manganese</keyword>
<dbReference type="PANTHER" id="PTHR43595:SF2">
    <property type="entry name" value="SMALL RIBOSOMAL SUBUNIT PROTEIN MS42"/>
    <property type="match status" value="1"/>
</dbReference>
<feature type="binding site" evidence="8">
    <location>
        <position position="53"/>
    </location>
    <ligand>
        <name>Mn(2+)</name>
        <dbReference type="ChEBI" id="CHEBI:29035"/>
    </ligand>
</feature>
<dbReference type="Pfam" id="PF00081">
    <property type="entry name" value="Sod_Fe_N"/>
    <property type="match status" value="1"/>
</dbReference>
<dbReference type="SUPFAM" id="SSF54719">
    <property type="entry name" value="Fe,Mn superoxide dismutase (SOD), C-terminal domain"/>
    <property type="match status" value="1"/>
</dbReference>
<evidence type="ECO:0000259" key="10">
    <source>
        <dbReference type="Pfam" id="PF00081"/>
    </source>
</evidence>
<sequence>MRLIMLNIIIIIITFFLITIDYVDSQTELTLPTLPYAYNALEPVLSEYLMRLHHDKHFQMYTNKSNIILKKMFTDTQSDNKLKEIVKQPIEIILTQLEYLPHQYQLSLRYNGGGYFNHKLFFSMLKTPTSTVDENKPIGPLLEAIEKNFGSFDKFKQLFSSASYEFFGSGWIWLYIDAQTKRLILNFTVNQDNPIMYDKNHIILLCIDLWEHAYYPVYENRRNEYIENFWRIINWSFVNQLYIEGQTKRSDL</sequence>
<feature type="binding site" evidence="8">
    <location>
        <position position="208"/>
    </location>
    <ligand>
        <name>Mn(2+)</name>
        <dbReference type="ChEBI" id="CHEBI:29035"/>
    </ligand>
</feature>
<dbReference type="InterPro" id="IPR019833">
    <property type="entry name" value="Mn/Fe_SOD_BS"/>
</dbReference>
<organism evidence="12 13">
    <name type="scientific">Rotaria sordida</name>
    <dbReference type="NCBI Taxonomy" id="392033"/>
    <lineage>
        <taxon>Eukaryota</taxon>
        <taxon>Metazoa</taxon>
        <taxon>Spiralia</taxon>
        <taxon>Gnathifera</taxon>
        <taxon>Rotifera</taxon>
        <taxon>Eurotatoria</taxon>
        <taxon>Bdelloidea</taxon>
        <taxon>Philodinida</taxon>
        <taxon>Philodinidae</taxon>
        <taxon>Rotaria</taxon>
    </lineage>
</organism>
<dbReference type="Pfam" id="PF02777">
    <property type="entry name" value="Sod_Fe_C"/>
    <property type="match status" value="1"/>
</dbReference>
<keyword evidence="4 8" id="KW-0479">Metal-binding</keyword>
<dbReference type="PRINTS" id="PR01703">
    <property type="entry name" value="MNSODISMTASE"/>
</dbReference>
<evidence type="ECO:0000256" key="1">
    <source>
        <dbReference type="ARBA" id="ARBA00002170"/>
    </source>
</evidence>
<dbReference type="InterPro" id="IPR019832">
    <property type="entry name" value="Mn/Fe_SOD_C"/>
</dbReference>
<reference evidence="12" key="1">
    <citation type="submission" date="2021-02" db="EMBL/GenBank/DDBJ databases">
        <authorList>
            <person name="Nowell W R."/>
        </authorList>
    </citation>
    <scope>NUCLEOTIDE SEQUENCE</scope>
</reference>
<dbReference type="InterPro" id="IPR019831">
    <property type="entry name" value="Mn/Fe_SOD_N"/>
</dbReference>
<dbReference type="InterPro" id="IPR036314">
    <property type="entry name" value="SOD_C_sf"/>
</dbReference>
<comment type="function">
    <text evidence="1">Destroys superoxide anion radicals which are normally produced within the cells and which are toxic to biological systems.</text>
</comment>
<comment type="function">
    <text evidence="9">Destroys radicals which are normally produced within the cells and which are toxic to biological systems.</text>
</comment>
<dbReference type="PANTHER" id="PTHR43595">
    <property type="entry name" value="37S RIBOSOMAL PROTEIN S26, MITOCHONDRIAL"/>
    <property type="match status" value="1"/>
</dbReference>
<evidence type="ECO:0000256" key="2">
    <source>
        <dbReference type="ARBA" id="ARBA00008714"/>
    </source>
</evidence>
<dbReference type="InterPro" id="IPR036324">
    <property type="entry name" value="Mn/Fe_SOD_N_sf"/>
</dbReference>